<name>A0A1G4JQV9_9SACH</name>
<evidence type="ECO:0000313" key="8">
    <source>
        <dbReference type="EMBL" id="SCU93200.1"/>
    </source>
</evidence>
<evidence type="ECO:0000256" key="5">
    <source>
        <dbReference type="SAM" id="MobiDB-lite"/>
    </source>
</evidence>
<feature type="region of interest" description="Disordered" evidence="5">
    <location>
        <begin position="272"/>
        <end position="336"/>
    </location>
</feature>
<dbReference type="PROSITE" id="PS50827">
    <property type="entry name" value="DDT"/>
    <property type="match status" value="1"/>
</dbReference>
<reference evidence="9" key="1">
    <citation type="submission" date="2016-03" db="EMBL/GenBank/DDBJ databases">
        <authorList>
            <person name="Devillers H."/>
        </authorList>
    </citation>
    <scope>NUCLEOTIDE SEQUENCE [LARGE SCALE GENOMIC DNA]</scope>
</reference>
<keyword evidence="3 4" id="KW-0539">Nucleus</keyword>
<evidence type="ECO:0000256" key="1">
    <source>
        <dbReference type="ARBA" id="ARBA00004123"/>
    </source>
</evidence>
<evidence type="ECO:0000313" key="9">
    <source>
        <dbReference type="Proteomes" id="UP000190274"/>
    </source>
</evidence>
<organism evidence="8 9">
    <name type="scientific">Lachancea dasiensis</name>
    <dbReference type="NCBI Taxonomy" id="1072105"/>
    <lineage>
        <taxon>Eukaryota</taxon>
        <taxon>Fungi</taxon>
        <taxon>Dikarya</taxon>
        <taxon>Ascomycota</taxon>
        <taxon>Saccharomycotina</taxon>
        <taxon>Saccharomycetes</taxon>
        <taxon>Saccharomycetales</taxon>
        <taxon>Saccharomycetaceae</taxon>
        <taxon>Lachancea</taxon>
    </lineage>
</organism>
<gene>
    <name evidence="8" type="ORF">LADA_0G01838G</name>
</gene>
<protein>
    <submittedName>
        <fullName evidence="8">LADA_0G01838g1_1</fullName>
    </submittedName>
</protein>
<dbReference type="Proteomes" id="UP000190274">
    <property type="component" value="Chromosome G"/>
</dbReference>
<dbReference type="PANTHER" id="PTHR32075:SF6">
    <property type="entry name" value="ISWI CHROMATIN-REMODELING COMPLEX SUBUNIT YPL216W-RELATED"/>
    <property type="match status" value="1"/>
</dbReference>
<dbReference type="PROSITE" id="PS51136">
    <property type="entry name" value="WAC"/>
    <property type="match status" value="1"/>
</dbReference>
<evidence type="ECO:0000256" key="2">
    <source>
        <dbReference type="ARBA" id="ARBA00023054"/>
    </source>
</evidence>
<feature type="domain" description="WAC" evidence="7">
    <location>
        <begin position="23"/>
        <end position="132"/>
    </location>
</feature>
<dbReference type="Pfam" id="PF10537">
    <property type="entry name" value="WAC_Acf1_DNA_bd"/>
    <property type="match status" value="1"/>
</dbReference>
<dbReference type="PANTHER" id="PTHR32075">
    <property type="entry name" value="ISWI CHROMATIN-REMODELING COMPLEX SUBUNIT YPL216W-RELATED"/>
    <property type="match status" value="1"/>
</dbReference>
<keyword evidence="2" id="KW-0175">Coiled coil</keyword>
<dbReference type="GO" id="GO:0071444">
    <property type="term" value="P:cellular response to pheromone"/>
    <property type="evidence" value="ECO:0007669"/>
    <property type="project" value="EnsemblFungi"/>
</dbReference>
<dbReference type="OrthoDB" id="332390at2759"/>
<accession>A0A1G4JQV9</accession>
<dbReference type="InterPro" id="IPR028942">
    <property type="entry name" value="WHIM1_dom"/>
</dbReference>
<dbReference type="EMBL" id="LT598457">
    <property type="protein sequence ID" value="SCU93200.1"/>
    <property type="molecule type" value="Genomic_DNA"/>
</dbReference>
<dbReference type="GO" id="GO:0000781">
    <property type="term" value="C:chromosome, telomeric region"/>
    <property type="evidence" value="ECO:0007669"/>
    <property type="project" value="GOC"/>
</dbReference>
<dbReference type="Pfam" id="PF15612">
    <property type="entry name" value="WHIM1"/>
    <property type="match status" value="1"/>
</dbReference>
<evidence type="ECO:0000256" key="4">
    <source>
        <dbReference type="PROSITE-ProRule" id="PRU00475"/>
    </source>
</evidence>
<proteinExistence type="predicted"/>
<feature type="region of interest" description="Disordered" evidence="5">
    <location>
        <begin position="526"/>
        <end position="545"/>
    </location>
</feature>
<sequence>MVYYKRKPIVLPTPQPLPSNINVNVWHIYETGEWFLTYTEYLERMDFYLSHQFTCEITGTSFLTFFEALNSEETQFRLVEEKFPLKLREPVAKFMHFNEIKRVDLLVERVYARFKTDFYPGERVYVRRKNEKLYVAQANTDETGEQLAPMPAGAIPHVSYIVKEKASFNAVVDLTASEVVKPAFSKYMITEEFGVKSLMVEENDIFRDRSTFTKHLIKCFCKITLRRASSKLGAPLCVRDEYLPMYGLTLDWPTSMQKYRDDFNELRQGQVGHNQEQSNNRANETTSRNAQAQTSKRSFFDGEKNPEAKKKSKNSGPSPSPSQPNEEPIDHLPPPYIGPNRALENAFYYNEHLESVPVCHSGVRFAHMYKLLEVYQFCQTFSKVLVLAPFGWDTLIKSIKCSDFKNAFNVTVHVDVHHPLLAARRKKENEGADYVSSSVLEHRIERVSPGLCKYFEDLGSQSVSYKLLGNQTLLADVIDSTDTAGASLMVECFIALERLFIAENGDWRCLVMDKWYDEDELTAKTNRETGDSVKPKENGNKDEDDLHDPEIFDLLERCLNFRKVSWTERLSKRQFKNGFWIIILLGIYQDCMHLPMYTPFVHKFIKAVVPADGSATHLNKALWRNFCQNLSLEDKVYALWILVDMASNFSQDIKNFIEDTLDVCTQIRSEKLKLSKRLKTALSSVGQLSSTNIASVAPNNELSVKLDHQHDLIDRINRDRDYLTQKLIENDVRRLKSLGTDRNGNKYYWQELSGVQRDSPNGNGDLGSNRLWVRGPSKKHMEDILKIPQETIKHWKQMVDKMPIEQAALQVFKVERDKDNVLTCGEGQEKTTLVYADCTVNESAIKSSAFYRKLVDERSNALLLGENSWVSIERPQDVEELIGWLSADMSVDPTLVKQLRAIKKSLLESINKRWIDLVNARSTEDDTVQKQVIDCAISEEDLQLGQVTEVDENAAGDEEELERIAHEIMELDDSSKTRVSLNRIRELEERRDYLLNARTFNDHAIRINSRNQRKKKLDDLETRLNEQEVALTSYVNFKIQNVNPEKVMWMNEVAYQLWKTSLYLGASGKPITQKKCPLKQEWPRFLTA</sequence>
<dbReference type="GO" id="GO:0000122">
    <property type="term" value="P:negative regulation of transcription by RNA polymerase II"/>
    <property type="evidence" value="ECO:0007669"/>
    <property type="project" value="EnsemblFungi"/>
</dbReference>
<dbReference type="AlphaFoldDB" id="A0A1G4JQV9"/>
<evidence type="ECO:0000256" key="3">
    <source>
        <dbReference type="ARBA" id="ARBA00023242"/>
    </source>
</evidence>
<dbReference type="GO" id="GO:0031509">
    <property type="term" value="P:subtelomeric heterochromatin formation"/>
    <property type="evidence" value="ECO:0007669"/>
    <property type="project" value="EnsemblFungi"/>
</dbReference>
<evidence type="ECO:0000259" key="7">
    <source>
        <dbReference type="PROSITE" id="PS51136"/>
    </source>
</evidence>
<dbReference type="Pfam" id="PF15613">
    <property type="entry name" value="WSD"/>
    <property type="match status" value="1"/>
</dbReference>
<dbReference type="InterPro" id="IPR013136">
    <property type="entry name" value="WSTF_Acf1_Cbp146"/>
</dbReference>
<feature type="compositionally biased region" description="Basic and acidic residues" evidence="5">
    <location>
        <begin position="526"/>
        <end position="541"/>
    </location>
</feature>
<dbReference type="Pfam" id="PF02791">
    <property type="entry name" value="DDT"/>
    <property type="match status" value="1"/>
</dbReference>
<feature type="compositionally biased region" description="Basic and acidic residues" evidence="5">
    <location>
        <begin position="298"/>
        <end position="309"/>
    </location>
</feature>
<feature type="domain" description="DDT" evidence="6">
    <location>
        <begin position="365"/>
        <end position="430"/>
    </location>
</feature>
<dbReference type="GO" id="GO:0008623">
    <property type="term" value="C:CHRAC"/>
    <property type="evidence" value="ECO:0007669"/>
    <property type="project" value="EnsemblFungi"/>
</dbReference>
<dbReference type="InterPro" id="IPR028941">
    <property type="entry name" value="WHIM2_dom"/>
</dbReference>
<evidence type="ECO:0000259" key="6">
    <source>
        <dbReference type="PROSITE" id="PS50827"/>
    </source>
</evidence>
<feature type="compositionally biased region" description="Polar residues" evidence="5">
    <location>
        <begin position="272"/>
        <end position="297"/>
    </location>
</feature>
<keyword evidence="9" id="KW-1185">Reference proteome</keyword>
<dbReference type="InterPro" id="IPR018501">
    <property type="entry name" value="DDT_dom"/>
</dbReference>
<dbReference type="STRING" id="1266660.A0A1G4JQV9"/>
<comment type="subcellular location">
    <subcellularLocation>
        <location evidence="1 4">Nucleus</location>
    </subcellularLocation>
</comment>